<evidence type="ECO:0000313" key="4">
    <source>
        <dbReference type="Proteomes" id="UP001162162"/>
    </source>
</evidence>
<gene>
    <name evidence="3" type="ORF">NQ318_020594</name>
</gene>
<dbReference type="SMART" id="SM00369">
    <property type="entry name" value="LRR_TYP"/>
    <property type="match status" value="14"/>
</dbReference>
<dbReference type="EMBL" id="JAPWTK010000022">
    <property type="protein sequence ID" value="KAJ8957554.1"/>
    <property type="molecule type" value="Genomic_DNA"/>
</dbReference>
<evidence type="ECO:0000313" key="3">
    <source>
        <dbReference type="EMBL" id="KAJ8957554.1"/>
    </source>
</evidence>
<dbReference type="InterPro" id="IPR003591">
    <property type="entry name" value="Leu-rich_rpt_typical-subtyp"/>
</dbReference>
<evidence type="ECO:0000256" key="2">
    <source>
        <dbReference type="ARBA" id="ARBA00022737"/>
    </source>
</evidence>
<dbReference type="SMART" id="SM00365">
    <property type="entry name" value="LRR_SD22"/>
    <property type="match status" value="5"/>
</dbReference>
<accession>A0AAV8Z0Y1</accession>
<keyword evidence="2" id="KW-0677">Repeat</keyword>
<keyword evidence="4" id="KW-1185">Reference proteome</keyword>
<name>A0AAV8Z0Y1_9CUCU</name>
<dbReference type="PROSITE" id="PS51450">
    <property type="entry name" value="LRR"/>
    <property type="match status" value="1"/>
</dbReference>
<dbReference type="GO" id="GO:0005615">
    <property type="term" value="C:extracellular space"/>
    <property type="evidence" value="ECO:0007669"/>
    <property type="project" value="TreeGrafter"/>
</dbReference>
<keyword evidence="1" id="KW-0433">Leucine-rich repeat</keyword>
<protein>
    <submittedName>
        <fullName evidence="3">Uncharacterized protein</fullName>
    </submittedName>
</protein>
<dbReference type="PRINTS" id="PR00019">
    <property type="entry name" value="LEURICHRPT"/>
</dbReference>
<dbReference type="Gene3D" id="3.80.10.10">
    <property type="entry name" value="Ribonuclease Inhibitor"/>
    <property type="match status" value="6"/>
</dbReference>
<dbReference type="InterPro" id="IPR001611">
    <property type="entry name" value="Leu-rich_rpt"/>
</dbReference>
<sequence length="664" mass="75344">MILTMKLNISNNNINTLKPSRKEYPISEIDLSHNRIIKFSDSELRIKCSSLDISYNKLDSVQSSDYKHYLNIAVSDLDLSSSNISDIEQNAFKSLNCIKLVLSGNKLSNVKNKFNDLTVEVLDLSSNPLTIISNHSFAKCKSLTTLNFSNCVIERIETQAFSGLNDLWTVDLSYNKLYVLESNTFSNLPIGNLLFQGARIDTVQAGAFNNLYNLKVLNLTGVGIRSLDSFSFRNLSACKTVDLRNNKIPTVPQNLFIDTPSLRTVRLEGNNITTLNPFQKNIRLEFISISFNGVSKISGLCNMYLKALHIKDSKIPRLRNKTFEGCYQLTDLRVDNSYIGHVESSALLGLINLPTLDAHTIFNNTKVIRENMFQDLWQLQVLNLSYLSIERLESKSFTGMGSLQALALNNNELTELVDDTFYGLPSLTILDLSHNKINSLSNKTFRGLKNLKKLLLSFNHLTTIYANIFSKYLGSFEELHLDHNRNFSLNVDSFAGLSKLQKLYLQGNSIQDFPVGVFKHLPGLKLLNFSNNMLQLLKTGSFSNLEALTYLDLSNNELINLEHVHVFFSLKRLERVFLDDNHLKQFDVRRFLKNARKMKYLGIARNKWNCNTLSELVEILNSFKVSYKPGSPVYDDDNVDGVGCLDICKIIYCSHVNITDLKIH</sequence>
<organism evidence="3 4">
    <name type="scientific">Aromia moschata</name>
    <dbReference type="NCBI Taxonomy" id="1265417"/>
    <lineage>
        <taxon>Eukaryota</taxon>
        <taxon>Metazoa</taxon>
        <taxon>Ecdysozoa</taxon>
        <taxon>Arthropoda</taxon>
        <taxon>Hexapoda</taxon>
        <taxon>Insecta</taxon>
        <taxon>Pterygota</taxon>
        <taxon>Neoptera</taxon>
        <taxon>Endopterygota</taxon>
        <taxon>Coleoptera</taxon>
        <taxon>Polyphaga</taxon>
        <taxon>Cucujiformia</taxon>
        <taxon>Chrysomeloidea</taxon>
        <taxon>Cerambycidae</taxon>
        <taxon>Cerambycinae</taxon>
        <taxon>Callichromatini</taxon>
        <taxon>Aromia</taxon>
    </lineage>
</organism>
<dbReference type="InterPro" id="IPR032675">
    <property type="entry name" value="LRR_dom_sf"/>
</dbReference>
<dbReference type="SUPFAM" id="SSF52058">
    <property type="entry name" value="L domain-like"/>
    <property type="match status" value="2"/>
</dbReference>
<reference evidence="3" key="1">
    <citation type="journal article" date="2023" name="Insect Mol. Biol.">
        <title>Genome sequencing provides insights into the evolution of gene families encoding plant cell wall-degrading enzymes in longhorned beetles.</title>
        <authorList>
            <person name="Shin N.R."/>
            <person name="Okamura Y."/>
            <person name="Kirsch R."/>
            <person name="Pauchet Y."/>
        </authorList>
    </citation>
    <scope>NUCLEOTIDE SEQUENCE</scope>
    <source>
        <strain evidence="3">AMC_N1</strain>
    </source>
</reference>
<dbReference type="InterPro" id="IPR050333">
    <property type="entry name" value="SLRP"/>
</dbReference>
<dbReference type="PANTHER" id="PTHR45712">
    <property type="entry name" value="AGAP008170-PA"/>
    <property type="match status" value="1"/>
</dbReference>
<dbReference type="FunFam" id="3.80.10.10:FF:001164">
    <property type="entry name" value="GH01279p"/>
    <property type="match status" value="1"/>
</dbReference>
<dbReference type="Pfam" id="PF13855">
    <property type="entry name" value="LRR_8"/>
    <property type="match status" value="4"/>
</dbReference>
<evidence type="ECO:0000256" key="1">
    <source>
        <dbReference type="ARBA" id="ARBA00022614"/>
    </source>
</evidence>
<comment type="caution">
    <text evidence="3">The sequence shown here is derived from an EMBL/GenBank/DDBJ whole genome shotgun (WGS) entry which is preliminary data.</text>
</comment>
<proteinExistence type="predicted"/>
<dbReference type="PANTHER" id="PTHR45712:SF22">
    <property type="entry name" value="INSULIN-LIKE GROWTH FACTOR-BINDING PROTEIN COMPLEX ACID LABILE SUBUNIT"/>
    <property type="match status" value="1"/>
</dbReference>
<dbReference type="AlphaFoldDB" id="A0AAV8Z0Y1"/>
<dbReference type="Proteomes" id="UP001162162">
    <property type="component" value="Unassembled WGS sequence"/>
</dbReference>